<dbReference type="EMBL" id="JFAX01000013">
    <property type="protein sequence ID" value="EXI66742.1"/>
    <property type="molecule type" value="Genomic_DNA"/>
</dbReference>
<proteinExistence type="predicted"/>
<sequence length="147" mass="16302">MGVAAVGEFLDIVEVVEDEQGLLQPRCSRLARRAGEEIDQRLDVVATEHRAEQFGRREWRDQRAGLFAPGHAGEELGLDLGRIVDAGRNPVGDQLEQCLLFTRRRVVQQSDEFLGLSGGQRQRRNAKRSALGNVGTVGFQHGDVLSR</sequence>
<name>A0A011NQ35_9PROT</name>
<dbReference type="Proteomes" id="UP000020218">
    <property type="component" value="Unassembled WGS sequence"/>
</dbReference>
<evidence type="ECO:0000313" key="1">
    <source>
        <dbReference type="EMBL" id="EXI66742.1"/>
    </source>
</evidence>
<organism evidence="1 2">
    <name type="scientific">Candidatus Accumulibacter adjunctus</name>
    <dbReference type="NCBI Taxonomy" id="1454001"/>
    <lineage>
        <taxon>Bacteria</taxon>
        <taxon>Pseudomonadati</taxon>
        <taxon>Pseudomonadota</taxon>
        <taxon>Betaproteobacteria</taxon>
        <taxon>Candidatus Accumulibacter</taxon>
    </lineage>
</organism>
<protein>
    <submittedName>
        <fullName evidence="1">Uncharacterized protein</fullName>
    </submittedName>
</protein>
<accession>A0A011NQ35</accession>
<dbReference type="AlphaFoldDB" id="A0A011NQ35"/>
<gene>
    <name evidence="1" type="ORF">AW08_02325</name>
</gene>
<dbReference type="STRING" id="1454001.AW08_02325"/>
<evidence type="ECO:0000313" key="2">
    <source>
        <dbReference type="Proteomes" id="UP000020218"/>
    </source>
</evidence>
<reference evidence="1" key="1">
    <citation type="submission" date="2014-02" db="EMBL/GenBank/DDBJ databases">
        <title>Expanding our view of genomic diversity in Candidatus Accumulibacter clades.</title>
        <authorList>
            <person name="Skennerton C.T."/>
            <person name="Barr J.J."/>
            <person name="Slater F.R."/>
            <person name="Bond P.L."/>
            <person name="Tyson G.W."/>
        </authorList>
    </citation>
    <scope>NUCLEOTIDE SEQUENCE [LARGE SCALE GENOMIC DNA]</scope>
</reference>
<keyword evidence="2" id="KW-1185">Reference proteome</keyword>
<comment type="caution">
    <text evidence="1">The sequence shown here is derived from an EMBL/GenBank/DDBJ whole genome shotgun (WGS) entry which is preliminary data.</text>
</comment>